<evidence type="ECO:0000256" key="1">
    <source>
        <dbReference type="SAM" id="MobiDB-lite"/>
    </source>
</evidence>
<organism evidence="3 4">
    <name type="scientific">Pandoraea faecigallinarum</name>
    <dbReference type="NCBI Taxonomy" id="656179"/>
    <lineage>
        <taxon>Bacteria</taxon>
        <taxon>Pseudomonadati</taxon>
        <taxon>Pseudomonadota</taxon>
        <taxon>Betaproteobacteria</taxon>
        <taxon>Burkholderiales</taxon>
        <taxon>Burkholderiaceae</taxon>
        <taxon>Pandoraea</taxon>
    </lineage>
</organism>
<proteinExistence type="predicted"/>
<dbReference type="Gene3D" id="1.10.530.10">
    <property type="match status" value="1"/>
</dbReference>
<keyword evidence="3" id="KW-0614">Plasmid</keyword>
<dbReference type="CDD" id="cd16892">
    <property type="entry name" value="LT_VirB1-like"/>
    <property type="match status" value="1"/>
</dbReference>
<dbReference type="Proteomes" id="UP000035651">
    <property type="component" value="Plasmid pPF72-1"/>
</dbReference>
<feature type="region of interest" description="Disordered" evidence="1">
    <location>
        <begin position="289"/>
        <end position="313"/>
    </location>
</feature>
<geneLocation type="plasmid" evidence="3 4">
    <name>pPF72-1</name>
</geneLocation>
<keyword evidence="4" id="KW-1185">Reference proteome</keyword>
<dbReference type="Pfam" id="PF01464">
    <property type="entry name" value="SLT"/>
    <property type="match status" value="1"/>
</dbReference>
<dbReference type="InterPro" id="IPR008258">
    <property type="entry name" value="Transglycosylase_SLT_dom_1"/>
</dbReference>
<dbReference type="KEGG" id="pfg:AB870_26470"/>
<dbReference type="EMBL" id="CP011808">
    <property type="protein sequence ID" value="AOX47848.1"/>
    <property type="molecule type" value="Genomic_DNA"/>
</dbReference>
<evidence type="ECO:0000313" key="4">
    <source>
        <dbReference type="Proteomes" id="UP000035651"/>
    </source>
</evidence>
<dbReference type="InterPro" id="IPR023346">
    <property type="entry name" value="Lysozyme-like_dom_sf"/>
</dbReference>
<name>A0A1D8X6W2_9BURK</name>
<evidence type="ECO:0000259" key="2">
    <source>
        <dbReference type="Pfam" id="PF01464"/>
    </source>
</evidence>
<dbReference type="SUPFAM" id="SSF53955">
    <property type="entry name" value="Lysozyme-like"/>
    <property type="match status" value="1"/>
</dbReference>
<feature type="domain" description="Transglycosylase SLT" evidence="2">
    <location>
        <begin position="63"/>
        <end position="175"/>
    </location>
</feature>
<accession>A0A1D8X6W2</accession>
<gene>
    <name evidence="3" type="ORF">AB870_26470</name>
</gene>
<evidence type="ECO:0000313" key="3">
    <source>
        <dbReference type="EMBL" id="AOX47848.1"/>
    </source>
</evidence>
<dbReference type="AlphaFoldDB" id="A0A1D8X6W2"/>
<protein>
    <recommendedName>
        <fullName evidence="2">Transglycosylase SLT domain-containing protein</fullName>
    </recommendedName>
</protein>
<reference evidence="3" key="1">
    <citation type="submission" date="2016-06" db="EMBL/GenBank/DDBJ databases">
        <title>Complete Genome Sequence of Pandoraea faecigallinarum DSM-23572.</title>
        <authorList>
            <person name="Yong D."/>
            <person name="Ee R."/>
            <person name="Lim Y.-L."/>
            <person name="Yin W.-F."/>
            <person name="Chan K.-G."/>
        </authorList>
    </citation>
    <scope>NUCLEOTIDE SEQUENCE</scope>
    <source>
        <strain evidence="3">DSM 23572</strain>
        <plasmid evidence="3">pPF72-1</plasmid>
    </source>
</reference>
<sequence length="564" mass="59030">MKALNGKAIAAGRLTVFAVVAVLAVMPMLPMLLILLPLTARAQTPAQAQPQATLLETPFETLAAQCAPDVHPSTLRGVVSTESSGNPYAIGVVGARLVRQPRSLAEAVATARALARQGFNFSMGLGQVNRGNLARYGETYETVFDPCRNLKAGGAILKDCYARARALIHDEQHALRAAFSCYYSGNFARGFRPDKAGQPSYVQKVVANATDAVPPIPVVPAVVQQSTDGPIPVRPAARAAGSAVGAAKPAVAPPQWVFFADAPTHEEQATPSPAGTPDSHAVRVRRVTRGAEGSEGAEDTPAADAARPEIGSTRKAQAVATKRAPANGVQKEASFVQFANWATCGPKTAHLVRVWKSGDNAMKNWLIALLVVGAAASAHASDYGCKVLLCLANPASNGGPQGVAECVAPIDQLYHDLDKGRPFPTCDLADGNDGGSYARQVYDPYDPCPPPLQPATRGAYVVQGRRNVGSGGSGRGGTGGNEWVGSGGYTLSGQPQVSELQSGQSGGGVGPQACVGKPVGTYTVGSYDDSVTINVFEQVLWQPAQNPRAIDVFINNVWQQRVRW</sequence>